<dbReference type="InterPro" id="IPR011990">
    <property type="entry name" value="TPR-like_helical_dom_sf"/>
</dbReference>
<dbReference type="PANTHER" id="PTHR12558">
    <property type="entry name" value="CELL DIVISION CYCLE 16,23,27"/>
    <property type="match status" value="1"/>
</dbReference>
<keyword evidence="1" id="KW-1133">Transmembrane helix</keyword>
<evidence type="ECO:0008006" key="4">
    <source>
        <dbReference type="Google" id="ProtNLM"/>
    </source>
</evidence>
<keyword evidence="1" id="KW-0472">Membrane</keyword>
<dbReference type="EMBL" id="JAHXPT010000007">
    <property type="protein sequence ID" value="MBW6410428.1"/>
    <property type="molecule type" value="Genomic_DNA"/>
</dbReference>
<dbReference type="Gene3D" id="1.25.40.10">
    <property type="entry name" value="Tetratricopeptide repeat domain"/>
    <property type="match status" value="3"/>
</dbReference>
<accession>A0ABS7AQU3</accession>
<dbReference type="PANTHER" id="PTHR12558:SF13">
    <property type="entry name" value="CELL DIVISION CYCLE PROTEIN 27 HOMOLOG"/>
    <property type="match status" value="1"/>
</dbReference>
<dbReference type="RefSeq" id="WP_219779736.1">
    <property type="nucleotide sequence ID" value="NZ_JAHXPT010000007.1"/>
</dbReference>
<sequence length="419" mass="48517">MDKKCRKLYNKAIKYYQTGEINKALEICEEALAYSLKNSSILNLKGILLYQKGNLDGAITVWKINKDFNDDGMAKNYLKDTQEDKRRSELYLLGEKRLKDLNIDDAINIFKQCLESDFNSIKVNTALALCYQKKGDFTKCINHMEKVLSLDKKSKIANQIKKELIEVKAYKGSNHKLWIPITSMIILSIIVTITYSFYNGSNINKESSNNSIESLPNNTLENTKDNAKEEVIEKEVIEEENISDVTKKNSINVDKLKEALDKNDLDTIYSELDNVNENDIDNNNKGMYRNAIDILKTTGVEKFYEKAMNEFNLKNYENANIEFQKAYKYCEGSYLKEHIIFYKAVTLENVKNNEDAIKTYDEYYGKYPKGEYADNALYNAAMLTKETNKDKSLYYANKLEDNFPNSIYFNQNILNILNK</sequence>
<feature type="transmembrane region" description="Helical" evidence="1">
    <location>
        <begin position="177"/>
        <end position="198"/>
    </location>
</feature>
<protein>
    <recommendedName>
        <fullName evidence="4">Tetratricopeptide repeat protein</fullName>
    </recommendedName>
</protein>
<proteinExistence type="predicted"/>
<dbReference type="SMART" id="SM00028">
    <property type="entry name" value="TPR"/>
    <property type="match status" value="4"/>
</dbReference>
<reference evidence="2 3" key="1">
    <citation type="submission" date="2021-07" db="EMBL/GenBank/DDBJ databases">
        <title>Clostridium weizhouense sp. nov., an anaerobic bacterium isolated from activated sludge of Petroleum wastewater.</title>
        <authorList>
            <person name="Li Q."/>
        </authorList>
    </citation>
    <scope>NUCLEOTIDE SEQUENCE [LARGE SCALE GENOMIC DNA]</scope>
    <source>
        <strain evidence="2 3">YB-6</strain>
    </source>
</reference>
<organism evidence="2 3">
    <name type="scientific">Clostridium weizhouense</name>
    <dbReference type="NCBI Taxonomy" id="2859781"/>
    <lineage>
        <taxon>Bacteria</taxon>
        <taxon>Bacillati</taxon>
        <taxon>Bacillota</taxon>
        <taxon>Clostridia</taxon>
        <taxon>Eubacteriales</taxon>
        <taxon>Clostridiaceae</taxon>
        <taxon>Clostridium</taxon>
    </lineage>
</organism>
<name>A0ABS7AQU3_9CLOT</name>
<dbReference type="SUPFAM" id="SSF48452">
    <property type="entry name" value="TPR-like"/>
    <property type="match status" value="2"/>
</dbReference>
<evidence type="ECO:0000313" key="2">
    <source>
        <dbReference type="EMBL" id="MBW6410428.1"/>
    </source>
</evidence>
<evidence type="ECO:0000256" key="1">
    <source>
        <dbReference type="SAM" id="Phobius"/>
    </source>
</evidence>
<comment type="caution">
    <text evidence="2">The sequence shown here is derived from an EMBL/GenBank/DDBJ whole genome shotgun (WGS) entry which is preliminary data.</text>
</comment>
<gene>
    <name evidence="2" type="ORF">KYD98_10015</name>
</gene>
<dbReference type="Proteomes" id="UP001519921">
    <property type="component" value="Unassembled WGS sequence"/>
</dbReference>
<keyword evidence="3" id="KW-1185">Reference proteome</keyword>
<evidence type="ECO:0000313" key="3">
    <source>
        <dbReference type="Proteomes" id="UP001519921"/>
    </source>
</evidence>
<dbReference type="Pfam" id="PF13181">
    <property type="entry name" value="TPR_8"/>
    <property type="match status" value="1"/>
</dbReference>
<keyword evidence="1" id="KW-0812">Transmembrane</keyword>
<dbReference type="InterPro" id="IPR019734">
    <property type="entry name" value="TPR_rpt"/>
</dbReference>